<dbReference type="RefSeq" id="WP_202244749.1">
    <property type="nucleotide sequence ID" value="NZ_JAESIY010000006.1"/>
</dbReference>
<organism evidence="2 3">
    <name type="scientific">Fulvivirga sediminis</name>
    <dbReference type="NCBI Taxonomy" id="2803949"/>
    <lineage>
        <taxon>Bacteria</taxon>
        <taxon>Pseudomonadati</taxon>
        <taxon>Bacteroidota</taxon>
        <taxon>Cytophagia</taxon>
        <taxon>Cytophagales</taxon>
        <taxon>Fulvivirgaceae</taxon>
        <taxon>Fulvivirga</taxon>
    </lineage>
</organism>
<dbReference type="InterPro" id="IPR003734">
    <property type="entry name" value="DUF155"/>
</dbReference>
<dbReference type="InterPro" id="IPR051624">
    <property type="entry name" value="RMD1/Sad1-interacting"/>
</dbReference>
<dbReference type="PANTHER" id="PTHR16255:SF6">
    <property type="entry name" value="PROTEIN RETARDED ROOT GROWTH-LIKE"/>
    <property type="match status" value="1"/>
</dbReference>
<sequence>MQDFIEYKLKAYHLKNNIDISECRKQLLDMEIAGSKGEVFYQYDAEKYAYVFNYGVVVFYNFRKEEINQELQRLFPEIEKEGLLKDDFALLLNAEDDMNIKFNHLSLAIINEGVIKIVMLNLAQSLALNYYDQVSQELLVKIKVFTNQMEEEGKLEIGRKNIQKFIGRALNTQNKIAENLYIFDAPPVTWENEYLEQVNRVLSRHFDSGPRYRSIENTFKIVEANLQAFMELSHHKESSKLEWIIIILILVEIIDTFVTKLL</sequence>
<reference evidence="2" key="1">
    <citation type="submission" date="2021-01" db="EMBL/GenBank/DDBJ databases">
        <title>Fulvivirga kasyanovii gen. nov., sp nov., a novel member of the phylum Bacteroidetes isolated from seawater in a mussel farm.</title>
        <authorList>
            <person name="Zhao L.-H."/>
            <person name="Wang Z.-J."/>
        </authorList>
    </citation>
    <scope>NUCLEOTIDE SEQUENCE</scope>
    <source>
        <strain evidence="2">2943</strain>
    </source>
</reference>
<evidence type="ECO:0000313" key="3">
    <source>
        <dbReference type="Proteomes" id="UP000659388"/>
    </source>
</evidence>
<evidence type="ECO:0000313" key="2">
    <source>
        <dbReference type="EMBL" id="MBL3656952.1"/>
    </source>
</evidence>
<dbReference type="PANTHER" id="PTHR16255">
    <property type="entry name" value="REQUIRED FOR MEIOTIC NUCLEAR DIVISION PROTEIN 1 HOMOLOG"/>
    <property type="match status" value="1"/>
</dbReference>
<comment type="caution">
    <text evidence="2">The sequence shown here is derived from an EMBL/GenBank/DDBJ whole genome shotgun (WGS) entry which is preliminary data.</text>
</comment>
<gene>
    <name evidence="2" type="ORF">JL102_12470</name>
</gene>
<dbReference type="AlphaFoldDB" id="A0A937K1Q7"/>
<keyword evidence="3" id="KW-1185">Reference proteome</keyword>
<evidence type="ECO:0000259" key="1">
    <source>
        <dbReference type="Pfam" id="PF02582"/>
    </source>
</evidence>
<dbReference type="Proteomes" id="UP000659388">
    <property type="component" value="Unassembled WGS sequence"/>
</dbReference>
<protein>
    <submittedName>
        <fullName evidence="2">RMD1 family protein</fullName>
    </submittedName>
</protein>
<proteinExistence type="predicted"/>
<name>A0A937K1Q7_9BACT</name>
<dbReference type="Pfam" id="PF02582">
    <property type="entry name" value="DUF155"/>
    <property type="match status" value="1"/>
</dbReference>
<accession>A0A937K1Q7</accession>
<dbReference type="EMBL" id="JAESIY010000006">
    <property type="protein sequence ID" value="MBL3656952.1"/>
    <property type="molecule type" value="Genomic_DNA"/>
</dbReference>
<feature type="domain" description="DUF155" evidence="1">
    <location>
        <begin position="50"/>
        <end position="215"/>
    </location>
</feature>